<protein>
    <submittedName>
        <fullName evidence="2">Transglutaminase family protein</fullName>
    </submittedName>
</protein>
<dbReference type="Gene3D" id="3.10.620.30">
    <property type="match status" value="1"/>
</dbReference>
<dbReference type="InterPro" id="IPR038765">
    <property type="entry name" value="Papain-like_cys_pep_sf"/>
</dbReference>
<evidence type="ECO:0000313" key="3">
    <source>
        <dbReference type="Proteomes" id="UP001373496"/>
    </source>
</evidence>
<evidence type="ECO:0000259" key="1">
    <source>
        <dbReference type="Pfam" id="PF01841"/>
    </source>
</evidence>
<gene>
    <name evidence="2" type="ORF">UXQ13_16450</name>
</gene>
<dbReference type="Pfam" id="PF01841">
    <property type="entry name" value="Transglut_core"/>
    <property type="match status" value="1"/>
</dbReference>
<dbReference type="InterPro" id="IPR002931">
    <property type="entry name" value="Transglutaminase-like"/>
</dbReference>
<organism evidence="2 3">
    <name type="scientific">Klenkia terrae</name>
    <dbReference type="NCBI Taxonomy" id="1052259"/>
    <lineage>
        <taxon>Bacteria</taxon>
        <taxon>Bacillati</taxon>
        <taxon>Actinomycetota</taxon>
        <taxon>Actinomycetes</taxon>
        <taxon>Geodermatophilales</taxon>
        <taxon>Geodermatophilaceae</taxon>
        <taxon>Klenkia</taxon>
    </lineage>
</organism>
<name>A0ABU8E9N4_9ACTN</name>
<dbReference type="PANTHER" id="PTHR33490:SF3">
    <property type="entry name" value="CONSERVED INTEGRAL MEMBRANE PROTEIN"/>
    <property type="match status" value="1"/>
</dbReference>
<dbReference type="RefSeq" id="WP_225233160.1">
    <property type="nucleotide sequence ID" value="NZ_JBAPLV010000019.1"/>
</dbReference>
<dbReference type="PANTHER" id="PTHR33490">
    <property type="entry name" value="BLR5614 PROTEIN-RELATED"/>
    <property type="match status" value="1"/>
</dbReference>
<keyword evidence="3" id="KW-1185">Reference proteome</keyword>
<comment type="caution">
    <text evidence="2">The sequence shown here is derived from an EMBL/GenBank/DDBJ whole genome shotgun (WGS) entry which is preliminary data.</text>
</comment>
<accession>A0ABU8E9N4</accession>
<sequence length="199" mass="21639">MIADLRTGAPEGYLAGDDVVDLDHPVVRALHDRLAADGPDDATYARRAFEHVRDRVAHSSDVDDPRVTVRASEVAEAGVGLCYAQSHLLVALLRSRGIPSGLCYQRLADGSGGHVVHGLAAVWVDRRWHRLDPRGVDVPFDLVRERLVYVPDPGLGERDVPGVFAAPVVEVLAPLRSVTDVRRARLAHDVPSMIGDRCP</sequence>
<dbReference type="EMBL" id="JBAPLV010000019">
    <property type="protein sequence ID" value="MEI4280063.1"/>
    <property type="molecule type" value="Genomic_DNA"/>
</dbReference>
<evidence type="ECO:0000313" key="2">
    <source>
        <dbReference type="EMBL" id="MEI4280063.1"/>
    </source>
</evidence>
<reference evidence="2 3" key="1">
    <citation type="submission" date="2024-03" db="EMBL/GenBank/DDBJ databases">
        <title>Draft genome sequence of Klenkia terrae.</title>
        <authorList>
            <person name="Duangmal K."/>
            <person name="Chantavorakit T."/>
        </authorList>
    </citation>
    <scope>NUCLEOTIDE SEQUENCE [LARGE SCALE GENOMIC DNA]</scope>
    <source>
        <strain evidence="2 3">JCM 17786</strain>
    </source>
</reference>
<dbReference type="Proteomes" id="UP001373496">
    <property type="component" value="Unassembled WGS sequence"/>
</dbReference>
<dbReference type="SUPFAM" id="SSF54001">
    <property type="entry name" value="Cysteine proteinases"/>
    <property type="match status" value="1"/>
</dbReference>
<proteinExistence type="predicted"/>
<feature type="domain" description="Transglutaminase-like" evidence="1">
    <location>
        <begin position="29"/>
        <end position="133"/>
    </location>
</feature>